<accession>A0A3E0W168</accession>
<sequence length="86" mass="9236">MKRINIIYGGETYSIGDRELDDVLADIASGLASTEPQWLSVNYGEGVPRKALLLLTAGVDIAVIPVPGFDEDADQVSDEPPPPRAR</sequence>
<organism evidence="1 2">
    <name type="scientific">Subtercola boreus</name>
    <dbReference type="NCBI Taxonomy" id="120213"/>
    <lineage>
        <taxon>Bacteria</taxon>
        <taxon>Bacillati</taxon>
        <taxon>Actinomycetota</taxon>
        <taxon>Actinomycetes</taxon>
        <taxon>Micrococcales</taxon>
        <taxon>Microbacteriaceae</taxon>
        <taxon>Subtercola</taxon>
    </lineage>
</organism>
<reference evidence="1 2" key="1">
    <citation type="submission" date="2017-04" db="EMBL/GenBank/DDBJ databases">
        <title>Comparative genome analysis of Subtercola boreus.</title>
        <authorList>
            <person name="Cho Y.-J."/>
            <person name="Cho A."/>
            <person name="Kim O.-S."/>
            <person name="Lee J.-I."/>
        </authorList>
    </citation>
    <scope>NUCLEOTIDE SEQUENCE [LARGE SCALE GENOMIC DNA]</scope>
    <source>
        <strain evidence="1 2">P27444</strain>
    </source>
</reference>
<gene>
    <name evidence="1" type="ORF">B7R21_04745</name>
</gene>
<evidence type="ECO:0000313" key="2">
    <source>
        <dbReference type="Proteomes" id="UP000256709"/>
    </source>
</evidence>
<dbReference type="RefSeq" id="WP_116282089.1">
    <property type="nucleotide sequence ID" value="NZ_NBXA01000007.1"/>
</dbReference>
<comment type="caution">
    <text evidence="1">The sequence shown here is derived from an EMBL/GenBank/DDBJ whole genome shotgun (WGS) entry which is preliminary data.</text>
</comment>
<dbReference type="EMBL" id="NBXA01000007">
    <property type="protein sequence ID" value="RFA15328.1"/>
    <property type="molecule type" value="Genomic_DNA"/>
</dbReference>
<evidence type="ECO:0000313" key="1">
    <source>
        <dbReference type="EMBL" id="RFA15328.1"/>
    </source>
</evidence>
<dbReference type="OrthoDB" id="5020792at2"/>
<dbReference type="AlphaFoldDB" id="A0A3E0W168"/>
<dbReference type="Proteomes" id="UP000256709">
    <property type="component" value="Unassembled WGS sequence"/>
</dbReference>
<protein>
    <submittedName>
        <fullName evidence="1">Uncharacterized protein</fullName>
    </submittedName>
</protein>
<proteinExistence type="predicted"/>
<name>A0A3E0W168_9MICO</name>